<feature type="active site" description="Charge relay system" evidence="5">
    <location>
        <position position="81"/>
    </location>
</feature>
<dbReference type="OrthoDB" id="9798386at2"/>
<feature type="active site" description="Charge relay system" evidence="5">
    <location>
        <position position="44"/>
    </location>
</feature>
<dbReference type="PROSITE" id="PS51892">
    <property type="entry name" value="SUBTILASE"/>
    <property type="match status" value="1"/>
</dbReference>
<dbReference type="GO" id="GO:0006508">
    <property type="term" value="P:proteolysis"/>
    <property type="evidence" value="ECO:0007669"/>
    <property type="project" value="UniProtKB-KW"/>
</dbReference>
<feature type="domain" description="Peptidase S8/S53" evidence="7">
    <location>
        <begin position="35"/>
        <end position="290"/>
    </location>
</feature>
<evidence type="ECO:0000256" key="1">
    <source>
        <dbReference type="ARBA" id="ARBA00011073"/>
    </source>
</evidence>
<keyword evidence="2 5" id="KW-0645">Protease</keyword>
<organism evidence="8 9">
    <name type="scientific">Terrisporobacter othiniensis</name>
    <dbReference type="NCBI Taxonomy" id="1577792"/>
    <lineage>
        <taxon>Bacteria</taxon>
        <taxon>Bacillati</taxon>
        <taxon>Bacillota</taxon>
        <taxon>Clostridia</taxon>
        <taxon>Peptostreptococcales</taxon>
        <taxon>Peptostreptococcaceae</taxon>
        <taxon>Terrisporobacter</taxon>
    </lineage>
</organism>
<gene>
    <name evidence="8" type="ORF">QX51_15940</name>
</gene>
<dbReference type="InterPro" id="IPR023827">
    <property type="entry name" value="Peptidase_S8_Asp-AS"/>
</dbReference>
<evidence type="ECO:0000256" key="6">
    <source>
        <dbReference type="RuleBase" id="RU003355"/>
    </source>
</evidence>
<dbReference type="PANTHER" id="PTHR43399">
    <property type="entry name" value="SUBTILISIN-RELATED"/>
    <property type="match status" value="1"/>
</dbReference>
<evidence type="ECO:0000256" key="3">
    <source>
        <dbReference type="ARBA" id="ARBA00022801"/>
    </source>
</evidence>
<evidence type="ECO:0000313" key="9">
    <source>
        <dbReference type="Proteomes" id="UP000031189"/>
    </source>
</evidence>
<proteinExistence type="inferred from homology"/>
<keyword evidence="4 5" id="KW-0720">Serine protease</keyword>
<protein>
    <submittedName>
        <fullName evidence="8">Serine protease</fullName>
    </submittedName>
</protein>
<dbReference type="AlphaFoldDB" id="A0A0B3WND1"/>
<dbReference type="STRING" id="1577792.QX51_15940"/>
<dbReference type="PROSITE" id="PS00137">
    <property type="entry name" value="SUBTILASE_HIS"/>
    <property type="match status" value="1"/>
</dbReference>
<dbReference type="SUPFAM" id="SSF52743">
    <property type="entry name" value="Subtilisin-like"/>
    <property type="match status" value="1"/>
</dbReference>
<evidence type="ECO:0000256" key="5">
    <source>
        <dbReference type="PROSITE-ProRule" id="PRU01240"/>
    </source>
</evidence>
<dbReference type="PROSITE" id="PS00138">
    <property type="entry name" value="SUBTILASE_SER"/>
    <property type="match status" value="1"/>
</dbReference>
<evidence type="ECO:0000256" key="4">
    <source>
        <dbReference type="ARBA" id="ARBA00022825"/>
    </source>
</evidence>
<dbReference type="PRINTS" id="PR00723">
    <property type="entry name" value="SUBTILISIN"/>
</dbReference>
<dbReference type="PANTHER" id="PTHR43399:SF4">
    <property type="entry name" value="CELL WALL-ASSOCIATED PROTEASE"/>
    <property type="match status" value="1"/>
</dbReference>
<keyword evidence="9" id="KW-1185">Reference proteome</keyword>
<dbReference type="InterPro" id="IPR051048">
    <property type="entry name" value="Peptidase_S8/S53_subtilisin"/>
</dbReference>
<dbReference type="InterPro" id="IPR034202">
    <property type="entry name" value="Subtilisin_Carlsberg-like"/>
</dbReference>
<dbReference type="GO" id="GO:0004252">
    <property type="term" value="F:serine-type endopeptidase activity"/>
    <property type="evidence" value="ECO:0007669"/>
    <property type="project" value="UniProtKB-UniRule"/>
</dbReference>
<keyword evidence="3 5" id="KW-0378">Hydrolase</keyword>
<dbReference type="PROSITE" id="PS00136">
    <property type="entry name" value="SUBTILASE_ASP"/>
    <property type="match status" value="1"/>
</dbReference>
<comment type="caution">
    <text evidence="8">The sequence shown here is derived from an EMBL/GenBank/DDBJ whole genome shotgun (WGS) entry which is preliminary data.</text>
</comment>
<dbReference type="Pfam" id="PF00082">
    <property type="entry name" value="Peptidase_S8"/>
    <property type="match status" value="1"/>
</dbReference>
<comment type="similarity">
    <text evidence="1 5 6">Belongs to the peptidase S8 family.</text>
</comment>
<reference evidence="8 9" key="1">
    <citation type="submission" date="2014-12" db="EMBL/GenBank/DDBJ databases">
        <title>Draft genome sequence of Terrisporobacter sp. 08-306576, isolated from the blood culture of a bacteremia patient.</title>
        <authorList>
            <person name="Lund L.C."/>
            <person name="Sydenham T.V."/>
            <person name="Hogh S.V."/>
            <person name="Skov M.N."/>
            <person name="Kemp M."/>
            <person name="Justesen U.S."/>
        </authorList>
    </citation>
    <scope>NUCLEOTIDE SEQUENCE [LARGE SCALE GENOMIC DNA]</scope>
    <source>
        <strain evidence="8 9">08-306576</strain>
    </source>
</reference>
<dbReference type="Proteomes" id="UP000031189">
    <property type="component" value="Unassembled WGS sequence"/>
</dbReference>
<feature type="active site" description="Charge relay system" evidence="5">
    <location>
        <position position="239"/>
    </location>
</feature>
<dbReference type="InterPro" id="IPR000209">
    <property type="entry name" value="Peptidase_S8/S53_dom"/>
</dbReference>
<evidence type="ECO:0000256" key="2">
    <source>
        <dbReference type="ARBA" id="ARBA00022670"/>
    </source>
</evidence>
<dbReference type="Gene3D" id="3.40.50.200">
    <property type="entry name" value="Peptidase S8/S53 domain"/>
    <property type="match status" value="1"/>
</dbReference>
<dbReference type="InterPro" id="IPR022398">
    <property type="entry name" value="Peptidase_S8_His-AS"/>
</dbReference>
<evidence type="ECO:0000313" key="8">
    <source>
        <dbReference type="EMBL" id="KHS56055.1"/>
    </source>
</evidence>
<dbReference type="InterPro" id="IPR023828">
    <property type="entry name" value="Peptidase_S8_Ser-AS"/>
</dbReference>
<dbReference type="InterPro" id="IPR036852">
    <property type="entry name" value="Peptidase_S8/S53_dom_sf"/>
</dbReference>
<sequence length="301" mass="32405">MSKAINIDLKTDKDYIPDGVNMINAQFMWSKGITGKDVKIAVIDSGCDMTHKDLQTRITGGRNFTIEDNKNIYKYQDYNGHGTHVCGTIAASNNNYGVIGVAPDAKLLILKALDKNGSGSMKGIIDAINFAISQRVDIISMSLGTSEDVPQLHQAIKKAVDSNILVVCAAGNEGDSKGVTDGFSYPAGYNEVISVGAVDYSKSAAIFSNSNKEVDLVAPGVNIISTFLNGKYETLSGTSMATPHVTGALALLIEWSKKEFGRKLTEAELYGQLIKNTDTLPMLRTLQGNGFLFINPKNILK</sequence>
<dbReference type="EMBL" id="JWHR01000125">
    <property type="protein sequence ID" value="KHS56055.1"/>
    <property type="molecule type" value="Genomic_DNA"/>
</dbReference>
<dbReference type="CDD" id="cd07477">
    <property type="entry name" value="Peptidases_S8_Subtilisin_subset"/>
    <property type="match status" value="1"/>
</dbReference>
<dbReference type="InterPro" id="IPR015500">
    <property type="entry name" value="Peptidase_S8_subtilisin-rel"/>
</dbReference>
<name>A0A0B3WND1_9FIRM</name>
<evidence type="ECO:0000259" key="7">
    <source>
        <dbReference type="Pfam" id="PF00082"/>
    </source>
</evidence>
<accession>A0A0B3WND1</accession>